<evidence type="ECO:0000313" key="3">
    <source>
        <dbReference type="Proteomes" id="UP000504636"/>
    </source>
</evidence>
<feature type="compositionally biased region" description="Basic and acidic residues" evidence="1">
    <location>
        <begin position="125"/>
        <end position="140"/>
    </location>
</feature>
<protein>
    <submittedName>
        <fullName evidence="2 4">Uncharacterized protein</fullName>
    </submittedName>
</protein>
<feature type="region of interest" description="Disordered" evidence="1">
    <location>
        <begin position="73"/>
        <end position="113"/>
    </location>
</feature>
<name>A0A6A6Y7N5_9PEZI</name>
<sequence length="158" mass="18218">MTVKAEAPEAIDRERIEGRNDYAYARTKKTSERHAKEQKRGNTAENGDVRVPTYDWKENLPVPKAYVQYTPSDSLERFPRARLSSQYRDKRSPTGKEIPGNDDHPPKRSMRDAYLCKERCDVDEGDTWKGRLMPEKRLLKESSPAGISRNEDESNTTT</sequence>
<gene>
    <name evidence="2 4" type="ORF">BDZ99DRAFT_525786</name>
</gene>
<reference evidence="2 4" key="1">
    <citation type="journal article" date="2020" name="Stud. Mycol.">
        <title>101 Dothideomycetes genomes: a test case for predicting lifestyles and emergence of pathogens.</title>
        <authorList>
            <person name="Haridas S."/>
            <person name="Albert R."/>
            <person name="Binder M."/>
            <person name="Bloem J."/>
            <person name="Labutti K."/>
            <person name="Salamov A."/>
            <person name="Andreopoulos B."/>
            <person name="Baker S."/>
            <person name="Barry K."/>
            <person name="Bills G."/>
            <person name="Bluhm B."/>
            <person name="Cannon C."/>
            <person name="Castanera R."/>
            <person name="Culley D."/>
            <person name="Daum C."/>
            <person name="Ezra D."/>
            <person name="Gonzalez J."/>
            <person name="Henrissat B."/>
            <person name="Kuo A."/>
            <person name="Liang C."/>
            <person name="Lipzen A."/>
            <person name="Lutzoni F."/>
            <person name="Magnuson J."/>
            <person name="Mondo S."/>
            <person name="Nolan M."/>
            <person name="Ohm R."/>
            <person name="Pangilinan J."/>
            <person name="Park H.-J."/>
            <person name="Ramirez L."/>
            <person name="Alfaro M."/>
            <person name="Sun H."/>
            <person name="Tritt A."/>
            <person name="Yoshinaga Y."/>
            <person name="Zwiers L.-H."/>
            <person name="Turgeon B."/>
            <person name="Goodwin S."/>
            <person name="Spatafora J."/>
            <person name="Crous P."/>
            <person name="Grigoriev I."/>
        </authorList>
    </citation>
    <scope>NUCLEOTIDE SEQUENCE</scope>
    <source>
        <strain evidence="2 4">CBS 304.34</strain>
    </source>
</reference>
<feature type="compositionally biased region" description="Basic and acidic residues" evidence="1">
    <location>
        <begin position="29"/>
        <end position="42"/>
    </location>
</feature>
<feature type="region of interest" description="Disordered" evidence="1">
    <location>
        <begin position="125"/>
        <end position="158"/>
    </location>
</feature>
<dbReference type="Proteomes" id="UP000504636">
    <property type="component" value="Unplaced"/>
</dbReference>
<reference evidence="4" key="3">
    <citation type="submission" date="2025-04" db="UniProtKB">
        <authorList>
            <consortium name="RefSeq"/>
        </authorList>
    </citation>
    <scope>IDENTIFICATION</scope>
    <source>
        <strain evidence="4">CBS 304.34</strain>
    </source>
</reference>
<dbReference type="AlphaFoldDB" id="A0A6A6Y7N5"/>
<dbReference type="EMBL" id="MU003714">
    <property type="protein sequence ID" value="KAF2804195.1"/>
    <property type="molecule type" value="Genomic_DNA"/>
</dbReference>
<reference evidence="4" key="2">
    <citation type="submission" date="2020-04" db="EMBL/GenBank/DDBJ databases">
        <authorList>
            <consortium name="NCBI Genome Project"/>
        </authorList>
    </citation>
    <scope>NUCLEOTIDE SEQUENCE</scope>
    <source>
        <strain evidence="4">CBS 304.34</strain>
    </source>
</reference>
<feature type="compositionally biased region" description="Basic and acidic residues" evidence="1">
    <location>
        <begin position="1"/>
        <end position="20"/>
    </location>
</feature>
<evidence type="ECO:0000256" key="1">
    <source>
        <dbReference type="SAM" id="MobiDB-lite"/>
    </source>
</evidence>
<organism evidence="2">
    <name type="scientific">Mytilinidion resinicola</name>
    <dbReference type="NCBI Taxonomy" id="574789"/>
    <lineage>
        <taxon>Eukaryota</taxon>
        <taxon>Fungi</taxon>
        <taxon>Dikarya</taxon>
        <taxon>Ascomycota</taxon>
        <taxon>Pezizomycotina</taxon>
        <taxon>Dothideomycetes</taxon>
        <taxon>Pleosporomycetidae</taxon>
        <taxon>Mytilinidiales</taxon>
        <taxon>Mytilinidiaceae</taxon>
        <taxon>Mytilinidion</taxon>
    </lineage>
</organism>
<keyword evidence="3" id="KW-1185">Reference proteome</keyword>
<evidence type="ECO:0000313" key="4">
    <source>
        <dbReference type="RefSeq" id="XP_033571159.1"/>
    </source>
</evidence>
<accession>A0A6A6Y7N5</accession>
<dbReference type="GeneID" id="54466927"/>
<dbReference type="RefSeq" id="XP_033571159.1">
    <property type="nucleotide sequence ID" value="XM_033726034.1"/>
</dbReference>
<proteinExistence type="predicted"/>
<feature type="compositionally biased region" description="Basic and acidic residues" evidence="1">
    <location>
        <begin position="87"/>
        <end position="113"/>
    </location>
</feature>
<evidence type="ECO:0000313" key="2">
    <source>
        <dbReference type="EMBL" id="KAF2804195.1"/>
    </source>
</evidence>
<feature type="region of interest" description="Disordered" evidence="1">
    <location>
        <begin position="1"/>
        <end position="52"/>
    </location>
</feature>